<sequence>MHSHHESAPVFNWAQLILALPFLLALFLYLLAAFKSKKKWPLYRIVLWTLGISLSLISVIGPLAERSHNDFKAHMLSHLFLGMLAPFLLALAAPLTLAFRSLSVQKGRKLSKLLKSKPLKIAVHPLAASILNIGGLWVLYSTGLYGLMHEQNWIYVLVHVHIFLAGYLFTIAFLYLDPVSKRYSFKFRAAVLILAFAGHGILSKFIYAHPPAGVPDKQAETAGMLMYYGGDVIDILIIFVFCFQWYHASRPGTSLSHANPS</sequence>
<evidence type="ECO:0000256" key="6">
    <source>
        <dbReference type="SAM" id="Phobius"/>
    </source>
</evidence>
<evidence type="ECO:0000313" key="8">
    <source>
        <dbReference type="Proteomes" id="UP000682403"/>
    </source>
</evidence>
<dbReference type="EMBL" id="JAGVRK010000001">
    <property type="protein sequence ID" value="MBS2968132.1"/>
    <property type="molecule type" value="Genomic_DNA"/>
</dbReference>
<evidence type="ECO:0000256" key="2">
    <source>
        <dbReference type="ARBA" id="ARBA00022475"/>
    </source>
</evidence>
<feature type="transmembrane region" description="Helical" evidence="6">
    <location>
        <begin position="187"/>
        <end position="207"/>
    </location>
</feature>
<evidence type="ECO:0000256" key="5">
    <source>
        <dbReference type="ARBA" id="ARBA00023136"/>
    </source>
</evidence>
<gene>
    <name evidence="7" type="ORF">J9317_05100</name>
</gene>
<feature type="transmembrane region" description="Helical" evidence="6">
    <location>
        <begin position="76"/>
        <end position="100"/>
    </location>
</feature>
<keyword evidence="4 6" id="KW-1133">Transmembrane helix</keyword>
<dbReference type="Pfam" id="PF09678">
    <property type="entry name" value="Caa3_CtaG"/>
    <property type="match status" value="1"/>
</dbReference>
<keyword evidence="3 6" id="KW-0812">Transmembrane</keyword>
<reference evidence="7 8" key="1">
    <citation type="submission" date="2021-04" db="EMBL/GenBank/DDBJ databases">
        <title>Metabacillus sp. strain KIGAM252 whole genome sequence.</title>
        <authorList>
            <person name="Seo M.-J."/>
            <person name="Cho E.-S."/>
            <person name="Hwang C.Y."/>
            <person name="Yoon D.J."/>
        </authorList>
    </citation>
    <scope>NUCLEOTIDE SEQUENCE [LARGE SCALE GENOMIC DNA]</scope>
    <source>
        <strain evidence="7 8">KIGAM252</strain>
    </source>
</reference>
<feature type="transmembrane region" description="Helical" evidence="6">
    <location>
        <begin position="152"/>
        <end position="175"/>
    </location>
</feature>
<organism evidence="7 8">
    <name type="scientific">Metabacillus flavus</name>
    <dbReference type="NCBI Taxonomy" id="2823519"/>
    <lineage>
        <taxon>Bacteria</taxon>
        <taxon>Bacillati</taxon>
        <taxon>Bacillota</taxon>
        <taxon>Bacilli</taxon>
        <taxon>Bacillales</taxon>
        <taxon>Bacillaceae</taxon>
        <taxon>Metabacillus</taxon>
    </lineage>
</organism>
<comment type="caution">
    <text evidence="7">The sequence shown here is derived from an EMBL/GenBank/DDBJ whole genome shotgun (WGS) entry which is preliminary data.</text>
</comment>
<feature type="transmembrane region" description="Helical" evidence="6">
    <location>
        <begin position="227"/>
        <end position="246"/>
    </location>
</feature>
<feature type="transmembrane region" description="Helical" evidence="6">
    <location>
        <begin position="45"/>
        <end position="64"/>
    </location>
</feature>
<evidence type="ECO:0000256" key="4">
    <source>
        <dbReference type="ARBA" id="ARBA00022989"/>
    </source>
</evidence>
<feature type="transmembrane region" description="Helical" evidence="6">
    <location>
        <begin position="121"/>
        <end position="140"/>
    </location>
</feature>
<keyword evidence="5 6" id="KW-0472">Membrane</keyword>
<protein>
    <submittedName>
        <fullName evidence="7">Cytochrome c oxidase assembly protein</fullName>
    </submittedName>
</protein>
<dbReference type="Proteomes" id="UP000682403">
    <property type="component" value="Unassembled WGS sequence"/>
</dbReference>
<keyword evidence="8" id="KW-1185">Reference proteome</keyword>
<feature type="transmembrane region" description="Helical" evidence="6">
    <location>
        <begin position="12"/>
        <end position="33"/>
    </location>
</feature>
<dbReference type="InterPro" id="IPR019108">
    <property type="entry name" value="Caa3_assmbl_CtaG-rel"/>
</dbReference>
<accession>A0ABS5LBN1</accession>
<evidence type="ECO:0000256" key="1">
    <source>
        <dbReference type="ARBA" id="ARBA00004651"/>
    </source>
</evidence>
<comment type="subcellular location">
    <subcellularLocation>
        <location evidence="1">Cell membrane</location>
        <topology evidence="1">Multi-pass membrane protein</topology>
    </subcellularLocation>
</comment>
<name>A0ABS5LBN1_9BACI</name>
<evidence type="ECO:0000313" key="7">
    <source>
        <dbReference type="EMBL" id="MBS2968132.1"/>
    </source>
</evidence>
<dbReference type="RefSeq" id="WP_211556769.1">
    <property type="nucleotide sequence ID" value="NZ_JAGVRK010000001.1"/>
</dbReference>
<keyword evidence="2" id="KW-1003">Cell membrane</keyword>
<proteinExistence type="predicted"/>
<evidence type="ECO:0000256" key="3">
    <source>
        <dbReference type="ARBA" id="ARBA00022692"/>
    </source>
</evidence>